<dbReference type="SUPFAM" id="SSF74942">
    <property type="entry name" value="YhbC-like, C-terminal domain"/>
    <property type="match status" value="1"/>
</dbReference>
<evidence type="ECO:0000259" key="6">
    <source>
        <dbReference type="Pfam" id="PF17384"/>
    </source>
</evidence>
<evidence type="ECO:0000313" key="7">
    <source>
        <dbReference type="EMBL" id="MDO3396092.1"/>
    </source>
</evidence>
<evidence type="ECO:0000256" key="2">
    <source>
        <dbReference type="ARBA" id="ARBA00022517"/>
    </source>
</evidence>
<dbReference type="HAMAP" id="MF_01077">
    <property type="entry name" value="RimP"/>
    <property type="match status" value="1"/>
</dbReference>
<keyword evidence="2 3" id="KW-0690">Ribosome biogenesis</keyword>
<feature type="domain" description="Ribosome maturation factor RimP N-terminal" evidence="5">
    <location>
        <begin position="23"/>
        <end position="89"/>
    </location>
</feature>
<dbReference type="EMBL" id="JAULSC010000008">
    <property type="protein sequence ID" value="MDO3396092.1"/>
    <property type="molecule type" value="Genomic_DNA"/>
</dbReference>
<feature type="compositionally biased region" description="Acidic residues" evidence="4">
    <location>
        <begin position="163"/>
        <end position="188"/>
    </location>
</feature>
<feature type="domain" description="Ribosome maturation factor RimP C-terminal" evidence="6">
    <location>
        <begin position="92"/>
        <end position="153"/>
    </location>
</feature>
<gene>
    <name evidence="3 7" type="primary">rimP</name>
    <name evidence="7" type="ORF">QWJ41_10210</name>
</gene>
<dbReference type="InterPro" id="IPR028998">
    <property type="entry name" value="RimP_C"/>
</dbReference>
<dbReference type="Proteomes" id="UP001168363">
    <property type="component" value="Unassembled WGS sequence"/>
</dbReference>
<comment type="function">
    <text evidence="3">Required for maturation of 30S ribosomal subunits.</text>
</comment>
<reference evidence="7" key="1">
    <citation type="submission" date="2023-06" db="EMBL/GenBank/DDBJ databases">
        <title>Genome sequence of Nocardioides sp. SOB44.</title>
        <authorList>
            <person name="Zhang G."/>
        </authorList>
    </citation>
    <scope>NUCLEOTIDE SEQUENCE</scope>
    <source>
        <strain evidence="7">SOB44</strain>
    </source>
</reference>
<keyword evidence="1 3" id="KW-0963">Cytoplasm</keyword>
<dbReference type="PANTHER" id="PTHR33867">
    <property type="entry name" value="RIBOSOME MATURATION FACTOR RIMP"/>
    <property type="match status" value="1"/>
</dbReference>
<comment type="similarity">
    <text evidence="3">Belongs to the RimP family.</text>
</comment>
<protein>
    <recommendedName>
        <fullName evidence="3">Ribosome maturation factor RimP</fullName>
    </recommendedName>
</protein>
<dbReference type="CDD" id="cd01734">
    <property type="entry name" value="YlxS_C"/>
    <property type="match status" value="1"/>
</dbReference>
<keyword evidence="8" id="KW-1185">Reference proteome</keyword>
<dbReference type="PANTHER" id="PTHR33867:SF1">
    <property type="entry name" value="RIBOSOME MATURATION FACTOR RIMP"/>
    <property type="match status" value="1"/>
</dbReference>
<dbReference type="InterPro" id="IPR035956">
    <property type="entry name" value="RimP_N_sf"/>
</dbReference>
<evidence type="ECO:0000256" key="3">
    <source>
        <dbReference type="HAMAP-Rule" id="MF_01077"/>
    </source>
</evidence>
<dbReference type="InterPro" id="IPR028989">
    <property type="entry name" value="RimP_N"/>
</dbReference>
<comment type="subcellular location">
    <subcellularLocation>
        <location evidence="3">Cytoplasm</location>
    </subcellularLocation>
</comment>
<evidence type="ECO:0000259" key="5">
    <source>
        <dbReference type="Pfam" id="PF02576"/>
    </source>
</evidence>
<evidence type="ECO:0000256" key="1">
    <source>
        <dbReference type="ARBA" id="ARBA00022490"/>
    </source>
</evidence>
<comment type="caution">
    <text evidence="7">The sequence shown here is derived from an EMBL/GenBank/DDBJ whole genome shotgun (WGS) entry which is preliminary data.</text>
</comment>
<proteinExistence type="inferred from homology"/>
<feature type="region of interest" description="Disordered" evidence="4">
    <location>
        <begin position="155"/>
        <end position="188"/>
    </location>
</feature>
<organism evidence="7 8">
    <name type="scientific">Nocardioides cremeus</name>
    <dbReference type="NCBI Taxonomy" id="3058044"/>
    <lineage>
        <taxon>Bacteria</taxon>
        <taxon>Bacillati</taxon>
        <taxon>Actinomycetota</taxon>
        <taxon>Actinomycetes</taxon>
        <taxon>Propionibacteriales</taxon>
        <taxon>Nocardioidaceae</taxon>
        <taxon>Nocardioides</taxon>
    </lineage>
</organism>
<dbReference type="InterPro" id="IPR003728">
    <property type="entry name" value="Ribosome_maturation_RimP"/>
</dbReference>
<dbReference type="NCBIfam" id="NF000930">
    <property type="entry name" value="PRK00092.2-2"/>
    <property type="match status" value="1"/>
</dbReference>
<sequence length="188" mass="20313">MTQPNQDTTRDRIEAELVAPLLALELDVEAVEITPAGKRRVLRVAVDKDGGVTLDDVAAATREVNRVLDESDVMGEQPYTLEVTSRGVDRPLTLERHWRRNAGRLVKLTTADGTTLTGRILAAGADAATVEVDGAEHEVHYAEVTKALVQVEFNRPAAAAAGEPDEPDDDDVEDDITDENTDESGEDA</sequence>
<dbReference type="RefSeq" id="WP_302707901.1">
    <property type="nucleotide sequence ID" value="NZ_JAULSC010000008.1"/>
</dbReference>
<evidence type="ECO:0000256" key="4">
    <source>
        <dbReference type="SAM" id="MobiDB-lite"/>
    </source>
</evidence>
<evidence type="ECO:0000313" key="8">
    <source>
        <dbReference type="Proteomes" id="UP001168363"/>
    </source>
</evidence>
<dbReference type="Gene3D" id="3.30.300.70">
    <property type="entry name" value="RimP-like superfamily, N-terminal"/>
    <property type="match status" value="1"/>
</dbReference>
<dbReference type="InterPro" id="IPR036847">
    <property type="entry name" value="RimP_C_sf"/>
</dbReference>
<accession>A0ABT8TUS5</accession>
<dbReference type="Pfam" id="PF17384">
    <property type="entry name" value="DUF150_C"/>
    <property type="match status" value="1"/>
</dbReference>
<name>A0ABT8TUS5_9ACTN</name>
<dbReference type="Pfam" id="PF02576">
    <property type="entry name" value="RimP_N"/>
    <property type="match status" value="1"/>
</dbReference>
<dbReference type="SUPFAM" id="SSF75420">
    <property type="entry name" value="YhbC-like, N-terminal domain"/>
    <property type="match status" value="1"/>
</dbReference>